<accession>A0ABN8MZK5</accession>
<keyword evidence="3" id="KW-1185">Reference proteome</keyword>
<organism evidence="2 3">
    <name type="scientific">Porites evermanni</name>
    <dbReference type="NCBI Taxonomy" id="104178"/>
    <lineage>
        <taxon>Eukaryota</taxon>
        <taxon>Metazoa</taxon>
        <taxon>Cnidaria</taxon>
        <taxon>Anthozoa</taxon>
        <taxon>Hexacorallia</taxon>
        <taxon>Scleractinia</taxon>
        <taxon>Fungiina</taxon>
        <taxon>Poritidae</taxon>
        <taxon>Porites</taxon>
    </lineage>
</organism>
<reference evidence="2 3" key="1">
    <citation type="submission" date="2022-05" db="EMBL/GenBank/DDBJ databases">
        <authorList>
            <consortium name="Genoscope - CEA"/>
            <person name="William W."/>
        </authorList>
    </citation>
    <scope>NUCLEOTIDE SEQUENCE [LARGE SCALE GENOMIC DNA]</scope>
</reference>
<comment type="caution">
    <text evidence="2">The sequence shown here is derived from an EMBL/GenBank/DDBJ whole genome shotgun (WGS) entry which is preliminary data.</text>
</comment>
<evidence type="ECO:0000313" key="3">
    <source>
        <dbReference type="Proteomes" id="UP001159427"/>
    </source>
</evidence>
<dbReference type="EMBL" id="CALNXI010000703">
    <property type="protein sequence ID" value="CAH3036885.1"/>
    <property type="molecule type" value="Genomic_DNA"/>
</dbReference>
<proteinExistence type="predicted"/>
<gene>
    <name evidence="2" type="ORF">PEVE_00039682</name>
</gene>
<sequence>MSSNKRKFCEHCKDYVSSRTYRQHLDLYFNKESGQWYRHESSDEESGHISNSVSDLDGNDTASEACDGVSINNLEEDDYHLIHDLDDSDSENDFIYHERMSQDILREVWDVVGEDVETDFPHDQGQLLSVDVNRRSIASRNLKDIVH</sequence>
<name>A0ABN8MZK5_9CNID</name>
<protein>
    <submittedName>
        <fullName evidence="2">Uncharacterized protein</fullName>
    </submittedName>
</protein>
<dbReference type="Proteomes" id="UP001159427">
    <property type="component" value="Unassembled WGS sequence"/>
</dbReference>
<feature type="region of interest" description="Disordered" evidence="1">
    <location>
        <begin position="39"/>
        <end position="64"/>
    </location>
</feature>
<evidence type="ECO:0000313" key="2">
    <source>
        <dbReference type="EMBL" id="CAH3036885.1"/>
    </source>
</evidence>
<evidence type="ECO:0000256" key="1">
    <source>
        <dbReference type="SAM" id="MobiDB-lite"/>
    </source>
</evidence>